<dbReference type="Pfam" id="PF04965">
    <property type="entry name" value="GPW_gp25"/>
    <property type="match status" value="1"/>
</dbReference>
<gene>
    <name evidence="2" type="ORF">Prum_088530</name>
</gene>
<organism evidence="2 3">
    <name type="scientific">Phytohabitans rumicis</name>
    <dbReference type="NCBI Taxonomy" id="1076125"/>
    <lineage>
        <taxon>Bacteria</taxon>
        <taxon>Bacillati</taxon>
        <taxon>Actinomycetota</taxon>
        <taxon>Actinomycetes</taxon>
        <taxon>Micromonosporales</taxon>
        <taxon>Micromonosporaceae</taxon>
    </lineage>
</organism>
<evidence type="ECO:0000313" key="3">
    <source>
        <dbReference type="Proteomes" id="UP000482960"/>
    </source>
</evidence>
<dbReference type="InterPro" id="IPR007048">
    <property type="entry name" value="IraD/Gp25-like"/>
</dbReference>
<evidence type="ECO:0000313" key="2">
    <source>
        <dbReference type="EMBL" id="GFJ95211.1"/>
    </source>
</evidence>
<protein>
    <recommendedName>
        <fullName evidence="1">IraD/Gp25-like domain-containing protein</fullName>
    </recommendedName>
</protein>
<evidence type="ECO:0000259" key="1">
    <source>
        <dbReference type="Pfam" id="PF04965"/>
    </source>
</evidence>
<name>A0A6V8LJT9_9ACTN</name>
<reference evidence="2 3" key="1">
    <citation type="submission" date="2020-03" db="EMBL/GenBank/DDBJ databases">
        <title>Whole genome shotgun sequence of Phytohabitans rumicis NBRC 108638.</title>
        <authorList>
            <person name="Komaki H."/>
            <person name="Tamura T."/>
        </authorList>
    </citation>
    <scope>NUCLEOTIDE SEQUENCE [LARGE SCALE GENOMIC DNA]</scope>
    <source>
        <strain evidence="2 3">NBRC 108638</strain>
    </source>
</reference>
<dbReference type="Proteomes" id="UP000482960">
    <property type="component" value="Unassembled WGS sequence"/>
</dbReference>
<keyword evidence="3" id="KW-1185">Reference proteome</keyword>
<dbReference type="EMBL" id="BLPG01000001">
    <property type="protein sequence ID" value="GFJ95211.1"/>
    <property type="molecule type" value="Genomic_DNA"/>
</dbReference>
<feature type="domain" description="IraD/Gp25-like" evidence="1">
    <location>
        <begin position="26"/>
        <end position="109"/>
    </location>
</feature>
<dbReference type="SUPFAM" id="SSF160719">
    <property type="entry name" value="gpW/gp25-like"/>
    <property type="match status" value="1"/>
</dbReference>
<dbReference type="AlphaFoldDB" id="A0A6V8LJT9"/>
<accession>A0A6V8LJT9</accession>
<dbReference type="RefSeq" id="WP_173082712.1">
    <property type="nucleotide sequence ID" value="NZ_BAABJB010000012.1"/>
</dbReference>
<reference evidence="2 3" key="2">
    <citation type="submission" date="2020-03" db="EMBL/GenBank/DDBJ databases">
        <authorList>
            <person name="Ichikawa N."/>
            <person name="Kimura A."/>
            <person name="Kitahashi Y."/>
            <person name="Uohara A."/>
        </authorList>
    </citation>
    <scope>NUCLEOTIDE SEQUENCE [LARGE SCALE GENOMIC DNA]</scope>
    <source>
        <strain evidence="2 3">NBRC 108638</strain>
    </source>
</reference>
<sequence>MPEPQGPAFPFRVDPQTGGVAWSAGPEKVRQDLHVLLGTRLGERPMLREFGTRVHSLVHEPDDDVTADLLRKQAHEAVVRWERRIVVTRARLDRREGELRLVLEYVHSDRPAAGEMIVPLV</sequence>
<comment type="caution">
    <text evidence="2">The sequence shown here is derived from an EMBL/GenBank/DDBJ whole genome shotgun (WGS) entry which is preliminary data.</text>
</comment>
<dbReference type="Gene3D" id="3.10.450.40">
    <property type="match status" value="1"/>
</dbReference>
<proteinExistence type="predicted"/>